<organism evidence="3">
    <name type="scientific">Ditylum brightwellii</name>
    <dbReference type="NCBI Taxonomy" id="49249"/>
    <lineage>
        <taxon>Eukaryota</taxon>
        <taxon>Sar</taxon>
        <taxon>Stramenopiles</taxon>
        <taxon>Ochrophyta</taxon>
        <taxon>Bacillariophyta</taxon>
        <taxon>Mediophyceae</taxon>
        <taxon>Lithodesmiophycidae</taxon>
        <taxon>Lithodesmiales</taxon>
        <taxon>Lithodesmiaceae</taxon>
        <taxon>Ditylum</taxon>
    </lineage>
</organism>
<feature type="transmembrane region" description="Helical" evidence="2">
    <location>
        <begin position="350"/>
        <end position="369"/>
    </location>
</feature>
<feature type="transmembrane region" description="Helical" evidence="2">
    <location>
        <begin position="320"/>
        <end position="338"/>
    </location>
</feature>
<dbReference type="EMBL" id="HBGN01038325">
    <property type="protein sequence ID" value="CAD9356446.1"/>
    <property type="molecule type" value="Transcribed_RNA"/>
</dbReference>
<gene>
    <name evidence="3" type="ORF">DBRI1063_LOCUS24496</name>
</gene>
<dbReference type="AlphaFoldDB" id="A0A7S2EUF5"/>
<feature type="compositionally biased region" description="Basic and acidic residues" evidence="1">
    <location>
        <begin position="32"/>
        <end position="46"/>
    </location>
</feature>
<sequence length="477" mass="54359">MTSITNEPTLQDERDSFHDKENVKQSFTSNSEKPKGKSEKELMETSLKTEDVEEILNMLRKIIQHQKEDKNGGKEEDDAQLLQPRVVGRDRVTVPVQNYFYLKHIVGDEDDLVLVGSIIQCVFHRDISGLQNNDGLFDFGYRLNEVAAYDDVLVMRKEVSEKGAKTLFQMRAPLNLDVYFHSFIFKVLTATLTVELSTSHTSSKTFLPDLLLAKKDLRHNASIRIDTNPLPGIVIEDLKRSMDKMAKYDFITPFPTVEYFYDAKRGNCSKCKLTFYLRDVKDYSGSKIIEVLAPMLLISTLNTAHVFNPENNGDTSVTEYISNAATIALASVFLLEYLSVETTQILTETTLYLLMIFVGLALSSLPEALVGTRGVAIAGAVLVWLSLCIPMKAAIMFYLLQNKILRARKYQQFVMDSSVNDEKHDYSFKAFNHEKQDYNDYFQSCEDMLAAGELSRLYGQNQKPIRKRVHVIHYPKD</sequence>
<accession>A0A7S2EUF5</accession>
<feature type="transmembrane region" description="Helical" evidence="2">
    <location>
        <begin position="375"/>
        <end position="400"/>
    </location>
</feature>
<evidence type="ECO:0000256" key="1">
    <source>
        <dbReference type="SAM" id="MobiDB-lite"/>
    </source>
</evidence>
<feature type="region of interest" description="Disordered" evidence="1">
    <location>
        <begin position="1"/>
        <end position="46"/>
    </location>
</feature>
<protein>
    <submittedName>
        <fullName evidence="3">Uncharacterized protein</fullName>
    </submittedName>
</protein>
<keyword evidence="2" id="KW-0812">Transmembrane</keyword>
<keyword evidence="2" id="KW-1133">Transmembrane helix</keyword>
<keyword evidence="2" id="KW-0472">Membrane</keyword>
<proteinExistence type="predicted"/>
<reference evidence="3" key="1">
    <citation type="submission" date="2021-01" db="EMBL/GenBank/DDBJ databases">
        <authorList>
            <person name="Corre E."/>
            <person name="Pelletier E."/>
            <person name="Niang G."/>
            <person name="Scheremetjew M."/>
            <person name="Finn R."/>
            <person name="Kale V."/>
            <person name="Holt S."/>
            <person name="Cochrane G."/>
            <person name="Meng A."/>
            <person name="Brown T."/>
            <person name="Cohen L."/>
        </authorList>
    </citation>
    <scope>NUCLEOTIDE SEQUENCE</scope>
    <source>
        <strain evidence="3">Pop2</strain>
    </source>
</reference>
<evidence type="ECO:0000313" key="3">
    <source>
        <dbReference type="EMBL" id="CAD9356446.1"/>
    </source>
</evidence>
<evidence type="ECO:0000256" key="2">
    <source>
        <dbReference type="SAM" id="Phobius"/>
    </source>
</evidence>
<name>A0A7S2EUF5_9STRA</name>
<feature type="compositionally biased region" description="Basic and acidic residues" evidence="1">
    <location>
        <begin position="11"/>
        <end position="23"/>
    </location>
</feature>